<protein>
    <submittedName>
        <fullName evidence="1">Uncharacterized protein</fullName>
    </submittedName>
</protein>
<evidence type="ECO:0000313" key="2">
    <source>
        <dbReference type="Proteomes" id="UP001202328"/>
    </source>
</evidence>
<reference evidence="1" key="1">
    <citation type="submission" date="2022-04" db="EMBL/GenBank/DDBJ databases">
        <title>A functionally conserved STORR gene fusion in Papaver species that diverged 16.8 million years ago.</title>
        <authorList>
            <person name="Catania T."/>
        </authorList>
    </citation>
    <scope>NUCLEOTIDE SEQUENCE</scope>
    <source>
        <strain evidence="1">S-188037</strain>
    </source>
</reference>
<proteinExistence type="predicted"/>
<dbReference type="EMBL" id="JAJJMB010015535">
    <property type="protein sequence ID" value="KAI3853688.1"/>
    <property type="molecule type" value="Genomic_DNA"/>
</dbReference>
<gene>
    <name evidence="1" type="ORF">MKW98_025205</name>
</gene>
<dbReference type="Proteomes" id="UP001202328">
    <property type="component" value="Unassembled WGS sequence"/>
</dbReference>
<keyword evidence="2" id="KW-1185">Reference proteome</keyword>
<evidence type="ECO:0000313" key="1">
    <source>
        <dbReference type="EMBL" id="KAI3853688.1"/>
    </source>
</evidence>
<dbReference type="AlphaFoldDB" id="A0AAD4X686"/>
<name>A0AAD4X686_9MAGN</name>
<organism evidence="1 2">
    <name type="scientific">Papaver atlanticum</name>
    <dbReference type="NCBI Taxonomy" id="357466"/>
    <lineage>
        <taxon>Eukaryota</taxon>
        <taxon>Viridiplantae</taxon>
        <taxon>Streptophyta</taxon>
        <taxon>Embryophyta</taxon>
        <taxon>Tracheophyta</taxon>
        <taxon>Spermatophyta</taxon>
        <taxon>Magnoliopsida</taxon>
        <taxon>Ranunculales</taxon>
        <taxon>Papaveraceae</taxon>
        <taxon>Papaveroideae</taxon>
        <taxon>Papaver</taxon>
    </lineage>
</organism>
<accession>A0AAD4X686</accession>
<comment type="caution">
    <text evidence="1">The sequence shown here is derived from an EMBL/GenBank/DDBJ whole genome shotgun (WGS) entry which is preliminary data.</text>
</comment>
<sequence length="161" mass="18404">MINRGKDLCRSFRFFFHTRTRDPKKFNGGYLRSFLQIFELYSYDVNFKGFEILVVAVTVDGTNAYLLSIVRRERSLRLFHDEEDDARSSKKDACPIAVNNATIVAKPVRSCIPAFWMPPSLQENPANGVHLPDTPMTGGQMGNQDPRPPNVTKFSYLHFTL</sequence>